<dbReference type="EMBL" id="JADNYJ010000022">
    <property type="protein sequence ID" value="KAF8905572.1"/>
    <property type="molecule type" value="Genomic_DNA"/>
</dbReference>
<sequence>MSMPNTSSPSYQSLTDVNSLIQSETDDLEHHDEDDLTEAELREIYDREEIDRFLHLFYTFVTEVHAPEAPSSLDKVGGLESASQTHVQGNQPETRPSVDSEWTPIPSSSGENVQISQPAQYGSLSEEIACRYLVPILPYPRAPTPSFTIGRLRVTLQRLYLAVLHVHKPFFERLLKLATWEEHRTSLIYCTVFWILWWHNFLVSALVLRILVSLLKRRIFPYPTLSDLRRHREEVSLASDFGKQVADRLSASSFGITETWRLLKLIGQTQKSILKGKTKEKIHKTDAPATEAHSDVSDQQGTTVLDDPNDSEETKDLKRIGLQLLNEMADLHERIRNIIIWRRPEVSRRYGFILTVVSLITLFPTQYTVKLVFFALGFAFWHITPILAAMPPSAWERIPPPFSDAPTDAEYAMELISRRVAAGLQIEPSKSSRNSRKKKSTDSVGSESDKTHGSDNSVDWKKWGDRLAFGKSAVRDIKRLKPESLWTLHESWPPRHPIIPGAIGIAQPASNVETRTYPCQHSSVPGLITLTQEVLFFTPLMSHNAKLVIPLTAVKGVKKAGLLKGLLIRWTDSSNDRSEQKEERFTWIGGRDELFAHLVGSSGARWMKV</sequence>
<accession>A0A9P5NVT8</accession>
<dbReference type="Proteomes" id="UP000724874">
    <property type="component" value="Unassembled WGS sequence"/>
</dbReference>
<proteinExistence type="predicted"/>
<keyword evidence="4" id="KW-1185">Reference proteome</keyword>
<comment type="caution">
    <text evidence="3">The sequence shown here is derived from an EMBL/GenBank/DDBJ whole genome shotgun (WGS) entry which is preliminary data.</text>
</comment>
<feature type="compositionally biased region" description="Polar residues" evidence="1">
    <location>
        <begin position="105"/>
        <end position="114"/>
    </location>
</feature>
<evidence type="ECO:0000313" key="3">
    <source>
        <dbReference type="EMBL" id="KAF8905572.1"/>
    </source>
</evidence>
<keyword evidence="2" id="KW-0812">Transmembrane</keyword>
<dbReference type="PANTHER" id="PTHR37402:SF1">
    <property type="entry name" value="GRAM DOMAIN-CONTAINING PROTEIN 4"/>
    <property type="match status" value="1"/>
</dbReference>
<feature type="region of interest" description="Disordered" evidence="1">
    <location>
        <begin position="277"/>
        <end position="314"/>
    </location>
</feature>
<feature type="compositionally biased region" description="Basic and acidic residues" evidence="1">
    <location>
        <begin position="277"/>
        <end position="296"/>
    </location>
</feature>
<evidence type="ECO:0000256" key="2">
    <source>
        <dbReference type="SAM" id="Phobius"/>
    </source>
</evidence>
<protein>
    <submittedName>
        <fullName evidence="3">Uncharacterized protein</fullName>
    </submittedName>
</protein>
<feature type="transmembrane region" description="Helical" evidence="2">
    <location>
        <begin position="350"/>
        <end position="367"/>
    </location>
</feature>
<feature type="compositionally biased region" description="Basic and acidic residues" evidence="1">
    <location>
        <begin position="447"/>
        <end position="456"/>
    </location>
</feature>
<dbReference type="Pfam" id="PF11696">
    <property type="entry name" value="DUF3292"/>
    <property type="match status" value="1"/>
</dbReference>
<keyword evidence="2" id="KW-0472">Membrane</keyword>
<feature type="region of interest" description="Disordered" evidence="1">
    <location>
        <begin position="71"/>
        <end position="114"/>
    </location>
</feature>
<evidence type="ECO:0000313" key="4">
    <source>
        <dbReference type="Proteomes" id="UP000724874"/>
    </source>
</evidence>
<name>A0A9P5NVT8_GYMJU</name>
<organism evidence="3 4">
    <name type="scientific">Gymnopilus junonius</name>
    <name type="common">Spectacular rustgill mushroom</name>
    <name type="synonym">Gymnopilus spectabilis subsp. junonius</name>
    <dbReference type="NCBI Taxonomy" id="109634"/>
    <lineage>
        <taxon>Eukaryota</taxon>
        <taxon>Fungi</taxon>
        <taxon>Dikarya</taxon>
        <taxon>Basidiomycota</taxon>
        <taxon>Agaricomycotina</taxon>
        <taxon>Agaricomycetes</taxon>
        <taxon>Agaricomycetidae</taxon>
        <taxon>Agaricales</taxon>
        <taxon>Agaricineae</taxon>
        <taxon>Hymenogastraceae</taxon>
        <taxon>Gymnopilus</taxon>
    </lineage>
</organism>
<dbReference type="InterPro" id="IPR021709">
    <property type="entry name" value="DUF3292"/>
</dbReference>
<feature type="region of interest" description="Disordered" evidence="1">
    <location>
        <begin position="427"/>
        <end position="456"/>
    </location>
</feature>
<dbReference type="GO" id="GO:0006915">
    <property type="term" value="P:apoptotic process"/>
    <property type="evidence" value="ECO:0007669"/>
    <property type="project" value="InterPro"/>
</dbReference>
<feature type="compositionally biased region" description="Polar residues" evidence="1">
    <location>
        <begin position="81"/>
        <end position="94"/>
    </location>
</feature>
<dbReference type="PANTHER" id="PTHR37402">
    <property type="entry name" value="GRAM DOMAIN-CONTAINING PROTEIN 4"/>
    <property type="match status" value="1"/>
</dbReference>
<gene>
    <name evidence="3" type="ORF">CPB84DRAFT_1844975</name>
</gene>
<reference evidence="3" key="1">
    <citation type="submission" date="2020-11" db="EMBL/GenBank/DDBJ databases">
        <authorList>
            <consortium name="DOE Joint Genome Institute"/>
            <person name="Ahrendt S."/>
            <person name="Riley R."/>
            <person name="Andreopoulos W."/>
            <person name="LaButti K."/>
            <person name="Pangilinan J."/>
            <person name="Ruiz-duenas F.J."/>
            <person name="Barrasa J.M."/>
            <person name="Sanchez-Garcia M."/>
            <person name="Camarero S."/>
            <person name="Miyauchi S."/>
            <person name="Serrano A."/>
            <person name="Linde D."/>
            <person name="Babiker R."/>
            <person name="Drula E."/>
            <person name="Ayuso-Fernandez I."/>
            <person name="Pacheco R."/>
            <person name="Padilla G."/>
            <person name="Ferreira P."/>
            <person name="Barriuso J."/>
            <person name="Kellner H."/>
            <person name="Castanera R."/>
            <person name="Alfaro M."/>
            <person name="Ramirez L."/>
            <person name="Pisabarro A.G."/>
            <person name="Kuo A."/>
            <person name="Tritt A."/>
            <person name="Lipzen A."/>
            <person name="He G."/>
            <person name="Yan M."/>
            <person name="Ng V."/>
            <person name="Cullen D."/>
            <person name="Martin F."/>
            <person name="Rosso M.-N."/>
            <person name="Henrissat B."/>
            <person name="Hibbett D."/>
            <person name="Martinez A.T."/>
            <person name="Grigoriev I.V."/>
        </authorList>
    </citation>
    <scope>NUCLEOTIDE SEQUENCE</scope>
    <source>
        <strain evidence="3">AH 44721</strain>
    </source>
</reference>
<keyword evidence="2" id="KW-1133">Transmembrane helix</keyword>
<dbReference type="InterPro" id="IPR037847">
    <property type="entry name" value="GRAMDC4"/>
</dbReference>
<dbReference type="AlphaFoldDB" id="A0A9P5NVT8"/>
<feature type="transmembrane region" description="Helical" evidence="2">
    <location>
        <begin position="192"/>
        <end position="212"/>
    </location>
</feature>
<dbReference type="OrthoDB" id="1708389at2759"/>
<evidence type="ECO:0000256" key="1">
    <source>
        <dbReference type="SAM" id="MobiDB-lite"/>
    </source>
</evidence>